<evidence type="ECO:0000256" key="5">
    <source>
        <dbReference type="ARBA" id="ARBA00021006"/>
    </source>
</evidence>
<dbReference type="PRINTS" id="PR01437">
    <property type="entry name" value="NUOXDRDTASE4"/>
</dbReference>
<keyword evidence="11 17" id="KW-1133">Transmembrane helix</keyword>
<accession>A0A8A5L8H2</accession>
<dbReference type="EMBL" id="MN072396">
    <property type="protein sequence ID" value="QTF76089.1"/>
    <property type="molecule type" value="Genomic_DNA"/>
</dbReference>
<comment type="function">
    <text evidence="1">Core subunit of the mitochondrial membrane respiratory chain NADH dehydrogenase (Complex I) that is believed to belong to the minimal assembly required for catalysis. Complex I functions in the transfer of electrons from NADH to the respiratory chain. The immediate electron acceptor for the enzyme is believed to be ubiquinone.</text>
</comment>
<keyword evidence="15 17" id="KW-0472">Membrane</keyword>
<dbReference type="GO" id="GO:0015990">
    <property type="term" value="P:electron transport coupled proton transport"/>
    <property type="evidence" value="ECO:0007669"/>
    <property type="project" value="TreeGrafter"/>
</dbReference>
<evidence type="ECO:0000256" key="3">
    <source>
        <dbReference type="ARBA" id="ARBA00009025"/>
    </source>
</evidence>
<comment type="catalytic activity">
    <reaction evidence="16 17">
        <text>a ubiquinone + NADH + 5 H(+)(in) = a ubiquinol + NAD(+) + 4 H(+)(out)</text>
        <dbReference type="Rhea" id="RHEA:29091"/>
        <dbReference type="Rhea" id="RHEA-COMP:9565"/>
        <dbReference type="Rhea" id="RHEA-COMP:9566"/>
        <dbReference type="ChEBI" id="CHEBI:15378"/>
        <dbReference type="ChEBI" id="CHEBI:16389"/>
        <dbReference type="ChEBI" id="CHEBI:17976"/>
        <dbReference type="ChEBI" id="CHEBI:57540"/>
        <dbReference type="ChEBI" id="CHEBI:57945"/>
        <dbReference type="EC" id="7.1.1.2"/>
    </reaction>
</comment>
<feature type="transmembrane region" description="Helical" evidence="17">
    <location>
        <begin position="414"/>
        <end position="434"/>
    </location>
</feature>
<evidence type="ECO:0000256" key="10">
    <source>
        <dbReference type="ARBA" id="ARBA00022982"/>
    </source>
</evidence>
<dbReference type="GO" id="GO:0003954">
    <property type="term" value="F:NADH dehydrogenase activity"/>
    <property type="evidence" value="ECO:0007669"/>
    <property type="project" value="TreeGrafter"/>
</dbReference>
<dbReference type="Pfam" id="PF00361">
    <property type="entry name" value="Proton_antipo_M"/>
    <property type="match status" value="1"/>
</dbReference>
<reference evidence="19" key="1">
    <citation type="journal article" name="Sci. Rep.">
        <title>Rearrangement and evolution of mitochondrial genomes in Thysanoptera (Insecta).</title>
        <authorList>
            <person name="Tyagi K."/>
            <person name="Chakraborty R."/>
            <person name="Cameron S.L."/>
            <person name="Sweet A.D."/>
            <person name="Chandra K."/>
            <person name="Kumar V."/>
        </authorList>
    </citation>
    <scope>NUCLEOTIDE SEQUENCE</scope>
</reference>
<evidence type="ECO:0000256" key="11">
    <source>
        <dbReference type="ARBA" id="ARBA00022989"/>
    </source>
</evidence>
<dbReference type="GO" id="GO:0042773">
    <property type="term" value="P:ATP synthesis coupled electron transport"/>
    <property type="evidence" value="ECO:0007669"/>
    <property type="project" value="InterPro"/>
</dbReference>
<dbReference type="PANTHER" id="PTHR43507">
    <property type="entry name" value="NADH-UBIQUINONE OXIDOREDUCTASE CHAIN 4"/>
    <property type="match status" value="1"/>
</dbReference>
<evidence type="ECO:0000256" key="12">
    <source>
        <dbReference type="ARBA" id="ARBA00023027"/>
    </source>
</evidence>
<keyword evidence="8 17" id="KW-0812">Transmembrane</keyword>
<evidence type="ECO:0000256" key="8">
    <source>
        <dbReference type="ARBA" id="ARBA00022692"/>
    </source>
</evidence>
<protein>
    <recommendedName>
        <fullName evidence="5 17">NADH-ubiquinone oxidoreductase chain 4</fullName>
        <ecNumber evidence="4 17">7.1.1.2</ecNumber>
    </recommendedName>
</protein>
<dbReference type="InterPro" id="IPR001750">
    <property type="entry name" value="ND/Mrp_TM"/>
</dbReference>
<keyword evidence="12 17" id="KW-0520">NAD</keyword>
<evidence type="ECO:0000256" key="6">
    <source>
        <dbReference type="ARBA" id="ARBA00022448"/>
    </source>
</evidence>
<feature type="transmembrane region" description="Helical" evidence="17">
    <location>
        <begin position="331"/>
        <end position="350"/>
    </location>
</feature>
<feature type="transmembrane region" description="Helical" evidence="17">
    <location>
        <begin position="86"/>
        <end position="104"/>
    </location>
</feature>
<keyword evidence="10 17" id="KW-0249">Electron transport</keyword>
<feature type="transmembrane region" description="Helical" evidence="17">
    <location>
        <begin position="7"/>
        <end position="37"/>
    </location>
</feature>
<evidence type="ECO:0000256" key="9">
    <source>
        <dbReference type="ARBA" id="ARBA00022967"/>
    </source>
</evidence>
<comment type="similarity">
    <text evidence="3 17">Belongs to the complex I subunit 4 family.</text>
</comment>
<keyword evidence="13 17" id="KW-0830">Ubiquinone</keyword>
<evidence type="ECO:0000256" key="14">
    <source>
        <dbReference type="ARBA" id="ARBA00023128"/>
    </source>
</evidence>
<evidence type="ECO:0000256" key="17">
    <source>
        <dbReference type="RuleBase" id="RU003297"/>
    </source>
</evidence>
<evidence type="ECO:0000256" key="13">
    <source>
        <dbReference type="ARBA" id="ARBA00023075"/>
    </source>
</evidence>
<feature type="transmembrane region" description="Helical" evidence="17">
    <location>
        <begin position="110"/>
        <end position="129"/>
    </location>
</feature>
<geneLocation type="mitochondrion" evidence="19"/>
<proteinExistence type="inferred from homology"/>
<feature type="transmembrane region" description="Helical" evidence="17">
    <location>
        <begin position="169"/>
        <end position="190"/>
    </location>
</feature>
<feature type="transmembrane region" description="Helical" evidence="17">
    <location>
        <begin position="269"/>
        <end position="288"/>
    </location>
</feature>
<evidence type="ECO:0000259" key="18">
    <source>
        <dbReference type="Pfam" id="PF00361"/>
    </source>
</evidence>
<dbReference type="InterPro" id="IPR003918">
    <property type="entry name" value="NADH_UbQ_OxRdtase"/>
</dbReference>
<dbReference type="PANTHER" id="PTHR43507:SF20">
    <property type="entry name" value="NADH-UBIQUINONE OXIDOREDUCTASE CHAIN 4"/>
    <property type="match status" value="1"/>
</dbReference>
<feature type="transmembrane region" description="Helical" evidence="17">
    <location>
        <begin position="294"/>
        <end position="319"/>
    </location>
</feature>
<feature type="transmembrane region" description="Helical" evidence="17">
    <location>
        <begin position="210"/>
        <end position="229"/>
    </location>
</feature>
<feature type="domain" description="NADH:quinone oxidoreductase/Mrp antiporter transmembrane" evidence="18">
    <location>
        <begin position="106"/>
        <end position="383"/>
    </location>
</feature>
<keyword evidence="7 17" id="KW-0679">Respiratory chain</keyword>
<evidence type="ECO:0000256" key="4">
    <source>
        <dbReference type="ARBA" id="ARBA00012944"/>
    </source>
</evidence>
<evidence type="ECO:0000256" key="16">
    <source>
        <dbReference type="ARBA" id="ARBA00049551"/>
    </source>
</evidence>
<dbReference type="GO" id="GO:0008137">
    <property type="term" value="F:NADH dehydrogenase (ubiquinone) activity"/>
    <property type="evidence" value="ECO:0007669"/>
    <property type="project" value="UniProtKB-UniRule"/>
</dbReference>
<feature type="transmembrane region" description="Helical" evidence="17">
    <location>
        <begin position="57"/>
        <end position="79"/>
    </location>
</feature>
<feature type="transmembrane region" description="Helical" evidence="17">
    <location>
        <begin position="141"/>
        <end position="163"/>
    </location>
</feature>
<gene>
    <name evidence="19" type="primary">nad4</name>
</gene>
<evidence type="ECO:0000256" key="1">
    <source>
        <dbReference type="ARBA" id="ARBA00003257"/>
    </source>
</evidence>
<feature type="transmembrane region" description="Helical" evidence="17">
    <location>
        <begin position="241"/>
        <end position="262"/>
    </location>
</feature>
<name>A0A8A5L8H2_9NEOP</name>
<evidence type="ECO:0000313" key="19">
    <source>
        <dbReference type="EMBL" id="QTF76089.1"/>
    </source>
</evidence>
<dbReference type="EC" id="7.1.1.2" evidence="4 17"/>
<keyword evidence="6 17" id="KW-0813">Transport</keyword>
<comment type="function">
    <text evidence="17">Core subunit of the mitochondrial membrane respiratory chain NADH dehydrogenase (Complex I) which catalyzes electron transfer from NADH through the respiratory chain, using ubiquinone as an electron acceptor. Essential for the catalytic activity and assembly of complex I.</text>
</comment>
<organism evidence="19">
    <name type="scientific">Rhipiphorothrips cruentatus</name>
    <dbReference type="NCBI Taxonomy" id="764491"/>
    <lineage>
        <taxon>Eukaryota</taxon>
        <taxon>Metazoa</taxon>
        <taxon>Ecdysozoa</taxon>
        <taxon>Arthropoda</taxon>
        <taxon>Hexapoda</taxon>
        <taxon>Insecta</taxon>
        <taxon>Pterygota</taxon>
        <taxon>Neoptera</taxon>
        <taxon>Paraneoptera</taxon>
        <taxon>Thysanoptera</taxon>
        <taxon>Terebrantia</taxon>
        <taxon>Thripoidea</taxon>
        <taxon>Thripidae</taxon>
        <taxon>Rhipiphorothrips</taxon>
    </lineage>
</organism>
<evidence type="ECO:0000256" key="7">
    <source>
        <dbReference type="ARBA" id="ARBA00022660"/>
    </source>
</evidence>
<dbReference type="GO" id="GO:0031966">
    <property type="term" value="C:mitochondrial membrane"/>
    <property type="evidence" value="ECO:0007669"/>
    <property type="project" value="UniProtKB-SubCell"/>
</dbReference>
<feature type="transmembrane region" description="Helical" evidence="17">
    <location>
        <begin position="370"/>
        <end position="393"/>
    </location>
</feature>
<sequence length="440" mass="51546">MLKILILMLVFIHFFLFNMWTWYLGILVFSFLILVFLSYRLFLYGYMSDLFFFDKVGLGLVILSLLIILCCFLSSGFVFYSSYLNYYLFSLSLLMVLMVLSFMVSNFFFFFFLFEFSLIPTLYLILGWGSKVERIQSGLYMFFYTMFGSLPLLIGLMMIYKFFGLFNLIYFNFWGLNFFFCLCFFLAFLIKLPMFLFHSWLPKAHVEAPVTGSMILAGILLKLGGYGLFRLLNYFLVLNENLVIFFVSLSILGGLISGLICFRQIDMKSLVAYSSVSHMSMIVCSVFTLNHLGIFGSLILMISHGFCSSGLFFLVNLNYERVMSRSMIMNKGLLSFMPSLGLWWFLFLSINMSCPPSMNLISEILIFNSIFSWSFLTWFYLFFMPFISMLYSLNMFSFSQHGKILSLMNYIYPCFLIDYLIIFIHFLPLALMYLNLTMFF</sequence>
<keyword evidence="9" id="KW-1278">Translocase</keyword>
<comment type="subcellular location">
    <subcellularLocation>
        <location evidence="2 17">Mitochondrion membrane</location>
        <topology evidence="2 17">Multi-pass membrane protein</topology>
    </subcellularLocation>
</comment>
<keyword evidence="14 17" id="KW-0496">Mitochondrion</keyword>
<evidence type="ECO:0000256" key="15">
    <source>
        <dbReference type="ARBA" id="ARBA00023136"/>
    </source>
</evidence>
<dbReference type="AlphaFoldDB" id="A0A8A5L8H2"/>
<dbReference type="GO" id="GO:0048039">
    <property type="term" value="F:ubiquinone binding"/>
    <property type="evidence" value="ECO:0007669"/>
    <property type="project" value="TreeGrafter"/>
</dbReference>
<evidence type="ECO:0000256" key="2">
    <source>
        <dbReference type="ARBA" id="ARBA00004225"/>
    </source>
</evidence>